<evidence type="ECO:0000259" key="2">
    <source>
        <dbReference type="Pfam" id="PF00710"/>
    </source>
</evidence>
<dbReference type="InterPro" id="IPR006034">
    <property type="entry name" value="Asparaginase/glutaminase-like"/>
</dbReference>
<reference evidence="5" key="1">
    <citation type="submission" date="2020-09" db="EMBL/GenBank/DDBJ databases">
        <title>The genome sequence of strain Labrenzia suaedae 4C16A.</title>
        <authorList>
            <person name="Liu Y."/>
        </authorList>
    </citation>
    <scope>NUCLEOTIDE SEQUENCE [LARGE SCALE GENOMIC DNA]</scope>
    <source>
        <strain evidence="5">4C16A</strain>
    </source>
</reference>
<dbReference type="PROSITE" id="PS00917">
    <property type="entry name" value="ASN_GLN_ASE_2"/>
    <property type="match status" value="1"/>
</dbReference>
<dbReference type="InterPro" id="IPR027475">
    <property type="entry name" value="Asparaginase/glutaminase_AS2"/>
</dbReference>
<accession>A0ABR9CK18</accession>
<name>A0ABR9CK18_9HYPH</name>
<dbReference type="RefSeq" id="WP_192147344.1">
    <property type="nucleotide sequence ID" value="NZ_JACYXI010000003.1"/>
</dbReference>
<keyword evidence="5" id="KW-1185">Reference proteome</keyword>
<dbReference type="Pfam" id="PF00710">
    <property type="entry name" value="Asparaginase"/>
    <property type="match status" value="1"/>
</dbReference>
<dbReference type="Gene3D" id="3.40.50.1170">
    <property type="entry name" value="L-asparaginase, N-terminal domain"/>
    <property type="match status" value="1"/>
</dbReference>
<comment type="caution">
    <text evidence="4">The sequence shown here is derived from an EMBL/GenBank/DDBJ whole genome shotgun (WGS) entry which is preliminary data.</text>
</comment>
<dbReference type="InterPro" id="IPR027473">
    <property type="entry name" value="L-asparaginase_C"/>
</dbReference>
<feature type="domain" description="Asparaginase/glutaminase C-terminal" evidence="3">
    <location>
        <begin position="183"/>
        <end position="279"/>
    </location>
</feature>
<dbReference type="SMART" id="SM00870">
    <property type="entry name" value="Asparaginase"/>
    <property type="match status" value="1"/>
</dbReference>
<dbReference type="InterPro" id="IPR037152">
    <property type="entry name" value="L-asparaginase_N_sf"/>
</dbReference>
<dbReference type="Gene3D" id="3.40.50.40">
    <property type="match status" value="1"/>
</dbReference>
<dbReference type="PRINTS" id="PR00139">
    <property type="entry name" value="ASNGLNASE"/>
</dbReference>
<evidence type="ECO:0000313" key="5">
    <source>
        <dbReference type="Proteomes" id="UP000632063"/>
    </source>
</evidence>
<feature type="active site" evidence="1">
    <location>
        <position position="82"/>
    </location>
</feature>
<dbReference type="SUPFAM" id="SSF53774">
    <property type="entry name" value="Glutaminase/Asparaginase"/>
    <property type="match status" value="1"/>
</dbReference>
<dbReference type="InterPro" id="IPR040919">
    <property type="entry name" value="Asparaginase_C"/>
</dbReference>
<dbReference type="InterPro" id="IPR036152">
    <property type="entry name" value="Asp/glu_Ase-like_sf"/>
</dbReference>
<evidence type="ECO:0000256" key="1">
    <source>
        <dbReference type="PROSITE-ProRule" id="PRU10100"/>
    </source>
</evidence>
<sequence>MTILLIHTGGTIAMGRTPQGLAPVEGLVEEAVRQRLTAGETLKTHVFRPLLDSSDVGAAHWNDMLEAIDAAPEAGVLLTHGTDTMAFTGAALSQALAGLNRRVVMCGSMVPLHMGGDAETNLDLALSALRTSGEGVQLAFSGELLHAEGLVKHESHAADSFRSIPQDPLPPPKSRRFDKRKLGVLTLSPGMPAEVLSASLSVLDGAVLRVFGSGTAMSERSILEALSLAVKAGKRIRAVSQCETGGLVPGSYAAGAGLWATGVENGGKQTVEAALIHLWLN</sequence>
<dbReference type="EMBL" id="JACYXI010000003">
    <property type="protein sequence ID" value="MBD8891199.1"/>
    <property type="molecule type" value="Genomic_DNA"/>
</dbReference>
<evidence type="ECO:0000313" key="4">
    <source>
        <dbReference type="EMBL" id="MBD8891199.1"/>
    </source>
</evidence>
<proteinExistence type="predicted"/>
<dbReference type="PIRSF" id="PIRSF001220">
    <property type="entry name" value="L-ASNase_gatD"/>
    <property type="match status" value="1"/>
</dbReference>
<dbReference type="PIRSF" id="PIRSF500176">
    <property type="entry name" value="L_ASNase"/>
    <property type="match status" value="1"/>
</dbReference>
<feature type="domain" description="L-asparaginase N-terminal" evidence="2">
    <location>
        <begin position="3"/>
        <end position="169"/>
    </location>
</feature>
<dbReference type="PANTHER" id="PTHR11707">
    <property type="entry name" value="L-ASPARAGINASE"/>
    <property type="match status" value="1"/>
</dbReference>
<dbReference type="Pfam" id="PF17763">
    <property type="entry name" value="Asparaginase_C"/>
    <property type="match status" value="1"/>
</dbReference>
<reference evidence="4 5" key="2">
    <citation type="journal article" date="2021" name="Int. J. Syst. Evol. Microbiol.">
        <title>Roseibium litorale sp. nov., isolated from a tidal flat sediment and proposal for the reclassification of Labrenzia polysiphoniae as Roseibium polysiphoniae comb. nov.</title>
        <authorList>
            <person name="Liu Y."/>
            <person name="Pei T."/>
            <person name="Du J."/>
            <person name="Chao M."/>
            <person name="Deng M.R."/>
            <person name="Zhu H."/>
        </authorList>
    </citation>
    <scope>NUCLEOTIDE SEQUENCE [LARGE SCALE GENOMIC DNA]</scope>
    <source>
        <strain evidence="4 5">4C16A</strain>
    </source>
</reference>
<dbReference type="InterPro" id="IPR027474">
    <property type="entry name" value="L-asparaginase_N"/>
</dbReference>
<dbReference type="PANTHER" id="PTHR11707:SF28">
    <property type="entry name" value="60 KDA LYSOPHOSPHOLIPASE"/>
    <property type="match status" value="1"/>
</dbReference>
<gene>
    <name evidence="4" type="ORF">IG616_06560</name>
</gene>
<evidence type="ECO:0000259" key="3">
    <source>
        <dbReference type="Pfam" id="PF17763"/>
    </source>
</evidence>
<protein>
    <submittedName>
        <fullName evidence="4">Asparaginase</fullName>
    </submittedName>
</protein>
<organism evidence="4 5">
    <name type="scientific">Roseibium litorale</name>
    <dbReference type="NCBI Taxonomy" id="2803841"/>
    <lineage>
        <taxon>Bacteria</taxon>
        <taxon>Pseudomonadati</taxon>
        <taxon>Pseudomonadota</taxon>
        <taxon>Alphaproteobacteria</taxon>
        <taxon>Hyphomicrobiales</taxon>
        <taxon>Stappiaceae</taxon>
        <taxon>Roseibium</taxon>
    </lineage>
</organism>
<dbReference type="Proteomes" id="UP000632063">
    <property type="component" value="Unassembled WGS sequence"/>
</dbReference>
<dbReference type="PROSITE" id="PS51732">
    <property type="entry name" value="ASN_GLN_ASE_3"/>
    <property type="match status" value="1"/>
</dbReference>